<dbReference type="InterPro" id="IPR020011">
    <property type="entry name" value="FimV_C"/>
</dbReference>
<evidence type="ECO:0000256" key="1">
    <source>
        <dbReference type="SAM" id="Coils"/>
    </source>
</evidence>
<dbReference type="InterPro" id="IPR038440">
    <property type="entry name" value="FimV_C_sf"/>
</dbReference>
<keyword evidence="3" id="KW-0472">Membrane</keyword>
<dbReference type="AlphaFoldDB" id="A0A6S6U6V8"/>
<keyword evidence="3" id="KW-0812">Transmembrane</keyword>
<dbReference type="InterPro" id="IPR020012">
    <property type="entry name" value="LysM_FimV"/>
</dbReference>
<evidence type="ECO:0000256" key="2">
    <source>
        <dbReference type="SAM" id="MobiDB-lite"/>
    </source>
</evidence>
<accession>A0A6S6U6V8</accession>
<dbReference type="Gene3D" id="1.20.58.2200">
    <property type="match status" value="1"/>
</dbReference>
<keyword evidence="3" id="KW-1133">Transmembrane helix</keyword>
<feature type="domain" description="FimV N-terminal" evidence="4">
    <location>
        <begin position="30"/>
        <end position="136"/>
    </location>
</feature>
<evidence type="ECO:0000259" key="4">
    <source>
        <dbReference type="Pfam" id="PF25800"/>
    </source>
</evidence>
<proteinExistence type="predicted"/>
<dbReference type="Pfam" id="PF25800">
    <property type="entry name" value="FimV_N"/>
    <property type="match status" value="1"/>
</dbReference>
<protein>
    <submittedName>
        <fullName evidence="5">Pilus assembly protein FimV</fullName>
    </submittedName>
</protein>
<feature type="transmembrane region" description="Helical" evidence="3">
    <location>
        <begin position="12"/>
        <end position="33"/>
    </location>
</feature>
<feature type="coiled-coil region" evidence="1">
    <location>
        <begin position="370"/>
        <end position="404"/>
    </location>
</feature>
<sequence length="923" mass="99775">MERGISVKKHTVLGFAISMALSYPVSLSALGLGEIHSNSQLNQPLRAQIDLLSTSAEEAVKLQVRLASPDVFSRVGIDRPPILDNLKFTPTMKNGKPVIMVSSDQALNEPFLNFLLEVSWPQGQLLKEYTVLLDPPVLLQAGKTGSDNAVAVRAEPKSASGVVERTPQAKPAPNSRTQIQVADPARNNTQQKIAQDIIAQQAAIAAREEAKKSSGSFGSKKKYRVKRGDTMRKVAAKFNDRNVGTDQMMVALFRANPQAFFGGNINNLKAGSLIVEPVNSQVTAVSTKDSKRLIKQHYTEWKNYRTSLAKGTQSQKPTTVAAASPVGVPSTKEVVSQQQANLKIVGSTGDTKDSSKVSASGDSSELMNKLALAQEALASSKSENAELESRVSKLEAIVRKKDRLIQLKNDRLARLEGKLGSVGSSDEEPAAPVSIVDAAMTAGATENDLVQQAANDNPQNDRVIRNDEPIVEVDDIEAIPPVQEGNNIATANAGVDTETRIDDPFAKEAEFESGILDLLKSPVVAAVGLGSLLSLVLAMLYMRRRSSGNDDTDFIVEDEFDSTHDDALLEEDFATNNLTDAAVADEFEHSDTGGSALSEEVATIGTSSDELDALLSEESHDEDEILQEADVYIVYGLHEQAEEELKKAISEKPEKLEYRVKLMENYEAANNSDAFVSTAKDFLNAEGDKKQALWDKVVILGKKAAPENGLFAEQNVIAAAALFTPPGNDLLSDSVDIDDSILEDVNDDLNSDFIDFSNEDVSLDDTAQLSGLENEIDTDDFDFGMEDTDFGLNELTEDIDTKADNILNFDVAGSETKSHSGDIQGVSLDIDGASGIDKILPADSTYTSHSADDEDLDDALSFLDLSDDDQEMQEAHIGTKLDLARAYLDMGDVEGARCTLEEVVVEGNDDQKREAEELLQQTG</sequence>
<reference evidence="5" key="1">
    <citation type="submission" date="2020-01" db="EMBL/GenBank/DDBJ databases">
        <authorList>
            <person name="Meier V. D."/>
            <person name="Meier V D."/>
        </authorList>
    </citation>
    <scope>NUCLEOTIDE SEQUENCE</scope>
    <source>
        <strain evidence="5">HLG_WM_MAG_07</strain>
    </source>
</reference>
<feature type="region of interest" description="Disordered" evidence="2">
    <location>
        <begin position="155"/>
        <end position="176"/>
    </location>
</feature>
<dbReference type="InterPro" id="IPR057840">
    <property type="entry name" value="FimV_N"/>
</dbReference>
<dbReference type="NCBIfam" id="TIGR03505">
    <property type="entry name" value="FimV_core"/>
    <property type="match status" value="1"/>
</dbReference>
<keyword evidence="1" id="KW-0175">Coiled coil</keyword>
<gene>
    <name evidence="5" type="ORF">HELGO_WM8406</name>
</gene>
<evidence type="ECO:0000256" key="3">
    <source>
        <dbReference type="SAM" id="Phobius"/>
    </source>
</evidence>
<dbReference type="EMBL" id="CACVAY010000140">
    <property type="protein sequence ID" value="CAA6827498.1"/>
    <property type="molecule type" value="Genomic_DNA"/>
</dbReference>
<dbReference type="NCBIfam" id="TIGR03504">
    <property type="entry name" value="FimV_Cterm"/>
    <property type="match status" value="1"/>
</dbReference>
<organism evidence="5">
    <name type="scientific">uncultured Thiotrichaceae bacterium</name>
    <dbReference type="NCBI Taxonomy" id="298394"/>
    <lineage>
        <taxon>Bacteria</taxon>
        <taxon>Pseudomonadati</taxon>
        <taxon>Pseudomonadota</taxon>
        <taxon>Gammaproteobacteria</taxon>
        <taxon>Thiotrichales</taxon>
        <taxon>Thiotrichaceae</taxon>
        <taxon>environmental samples</taxon>
    </lineage>
</organism>
<name>A0A6S6U6V8_9GAMM</name>
<evidence type="ECO:0000313" key="5">
    <source>
        <dbReference type="EMBL" id="CAA6827498.1"/>
    </source>
</evidence>